<evidence type="ECO:0000313" key="1">
    <source>
        <dbReference type="EMBL" id="KAH7918977.1"/>
    </source>
</evidence>
<proteinExistence type="predicted"/>
<dbReference type="EMBL" id="MU266709">
    <property type="protein sequence ID" value="KAH7918977.1"/>
    <property type="molecule type" value="Genomic_DNA"/>
</dbReference>
<name>A0ACB8B2M7_9AGAM</name>
<protein>
    <submittedName>
        <fullName evidence="1">Uncharacterized protein</fullName>
    </submittedName>
</protein>
<keyword evidence="2" id="KW-1185">Reference proteome</keyword>
<evidence type="ECO:0000313" key="2">
    <source>
        <dbReference type="Proteomes" id="UP000790709"/>
    </source>
</evidence>
<accession>A0ACB8B2M7</accession>
<comment type="caution">
    <text evidence="1">The sequence shown here is derived from an EMBL/GenBank/DDBJ whole genome shotgun (WGS) entry which is preliminary data.</text>
</comment>
<sequence>MFAKFTSFAYFVAVFLACLSLLVSASPIPFVITGTEGIAPFEDVVAREFVSSNIIRGPEPNPVVAEAAVTYIKREPEPEPVPESAIEEEIDVEPRICRFGFVFLVESIWIEIIPLDAGY</sequence>
<organism evidence="1 2">
    <name type="scientific">Leucogyrophana mollusca</name>
    <dbReference type="NCBI Taxonomy" id="85980"/>
    <lineage>
        <taxon>Eukaryota</taxon>
        <taxon>Fungi</taxon>
        <taxon>Dikarya</taxon>
        <taxon>Basidiomycota</taxon>
        <taxon>Agaricomycotina</taxon>
        <taxon>Agaricomycetes</taxon>
        <taxon>Agaricomycetidae</taxon>
        <taxon>Boletales</taxon>
        <taxon>Boletales incertae sedis</taxon>
        <taxon>Leucogyrophana</taxon>
    </lineage>
</organism>
<dbReference type="Proteomes" id="UP000790709">
    <property type="component" value="Unassembled WGS sequence"/>
</dbReference>
<gene>
    <name evidence="1" type="ORF">BV22DRAFT_1051378</name>
</gene>
<reference evidence="1" key="1">
    <citation type="journal article" date="2021" name="New Phytol.">
        <title>Evolutionary innovations through gain and loss of genes in the ectomycorrhizal Boletales.</title>
        <authorList>
            <person name="Wu G."/>
            <person name="Miyauchi S."/>
            <person name="Morin E."/>
            <person name="Kuo A."/>
            <person name="Drula E."/>
            <person name="Varga T."/>
            <person name="Kohler A."/>
            <person name="Feng B."/>
            <person name="Cao Y."/>
            <person name="Lipzen A."/>
            <person name="Daum C."/>
            <person name="Hundley H."/>
            <person name="Pangilinan J."/>
            <person name="Johnson J."/>
            <person name="Barry K."/>
            <person name="LaButti K."/>
            <person name="Ng V."/>
            <person name="Ahrendt S."/>
            <person name="Min B."/>
            <person name="Choi I.G."/>
            <person name="Park H."/>
            <person name="Plett J.M."/>
            <person name="Magnuson J."/>
            <person name="Spatafora J.W."/>
            <person name="Nagy L.G."/>
            <person name="Henrissat B."/>
            <person name="Grigoriev I.V."/>
            <person name="Yang Z.L."/>
            <person name="Xu J."/>
            <person name="Martin F.M."/>
        </authorList>
    </citation>
    <scope>NUCLEOTIDE SEQUENCE</scope>
    <source>
        <strain evidence="1">KUC20120723A-06</strain>
    </source>
</reference>